<dbReference type="STRING" id="158441.A0A226DTJ5"/>
<dbReference type="FunFam" id="3.30.160.60:FF:000502">
    <property type="entry name" value="Zinc finger protein 710"/>
    <property type="match status" value="1"/>
</dbReference>
<keyword evidence="6" id="KW-0804">Transcription</keyword>
<dbReference type="EMBL" id="LNIX01000011">
    <property type="protein sequence ID" value="OXA48825.1"/>
    <property type="molecule type" value="Genomic_DNA"/>
</dbReference>
<dbReference type="Gene3D" id="3.30.160.60">
    <property type="entry name" value="Classic Zinc Finger"/>
    <property type="match status" value="4"/>
</dbReference>
<keyword evidence="3 8" id="KW-0863">Zinc-finger</keyword>
<dbReference type="GO" id="GO:0005634">
    <property type="term" value="C:nucleus"/>
    <property type="evidence" value="ECO:0007669"/>
    <property type="project" value="UniProtKB-SubCell"/>
</dbReference>
<evidence type="ECO:0000256" key="7">
    <source>
        <dbReference type="ARBA" id="ARBA00023242"/>
    </source>
</evidence>
<dbReference type="Proteomes" id="UP000198287">
    <property type="component" value="Unassembled WGS sequence"/>
</dbReference>
<evidence type="ECO:0000256" key="4">
    <source>
        <dbReference type="ARBA" id="ARBA00022833"/>
    </source>
</evidence>
<keyword evidence="5" id="KW-0805">Transcription regulation</keyword>
<organism evidence="10 11">
    <name type="scientific">Folsomia candida</name>
    <name type="common">Springtail</name>
    <dbReference type="NCBI Taxonomy" id="158441"/>
    <lineage>
        <taxon>Eukaryota</taxon>
        <taxon>Metazoa</taxon>
        <taxon>Ecdysozoa</taxon>
        <taxon>Arthropoda</taxon>
        <taxon>Hexapoda</taxon>
        <taxon>Collembola</taxon>
        <taxon>Entomobryomorpha</taxon>
        <taxon>Isotomoidea</taxon>
        <taxon>Isotomidae</taxon>
        <taxon>Proisotominae</taxon>
        <taxon>Folsomia</taxon>
    </lineage>
</organism>
<evidence type="ECO:0000256" key="5">
    <source>
        <dbReference type="ARBA" id="ARBA00023015"/>
    </source>
</evidence>
<evidence type="ECO:0000313" key="11">
    <source>
        <dbReference type="Proteomes" id="UP000198287"/>
    </source>
</evidence>
<dbReference type="SMART" id="SM00355">
    <property type="entry name" value="ZnF_C2H2"/>
    <property type="match status" value="8"/>
</dbReference>
<dbReference type="PROSITE" id="PS50157">
    <property type="entry name" value="ZINC_FINGER_C2H2_2"/>
    <property type="match status" value="6"/>
</dbReference>
<evidence type="ECO:0000259" key="9">
    <source>
        <dbReference type="PROSITE" id="PS50157"/>
    </source>
</evidence>
<evidence type="ECO:0000256" key="3">
    <source>
        <dbReference type="ARBA" id="ARBA00022771"/>
    </source>
</evidence>
<reference evidence="10 11" key="1">
    <citation type="submission" date="2015-12" db="EMBL/GenBank/DDBJ databases">
        <title>The genome of Folsomia candida.</title>
        <authorList>
            <person name="Faddeeva A."/>
            <person name="Derks M.F."/>
            <person name="Anvar Y."/>
            <person name="Smit S."/>
            <person name="Van Straalen N."/>
            <person name="Roelofs D."/>
        </authorList>
    </citation>
    <scope>NUCLEOTIDE SEQUENCE [LARGE SCALE GENOMIC DNA]</scope>
    <source>
        <strain evidence="10 11">VU population</strain>
        <tissue evidence="10">Whole body</tissue>
    </source>
</reference>
<feature type="domain" description="C2H2-type" evidence="9">
    <location>
        <begin position="165"/>
        <end position="193"/>
    </location>
</feature>
<evidence type="ECO:0000256" key="8">
    <source>
        <dbReference type="PROSITE-ProRule" id="PRU00042"/>
    </source>
</evidence>
<proteinExistence type="predicted"/>
<evidence type="ECO:0000313" key="10">
    <source>
        <dbReference type="EMBL" id="OXA48825.1"/>
    </source>
</evidence>
<feature type="domain" description="C2H2-type" evidence="9">
    <location>
        <begin position="134"/>
        <end position="161"/>
    </location>
</feature>
<keyword evidence="11" id="KW-1185">Reference proteome</keyword>
<accession>A0A226DTJ5</accession>
<feature type="domain" description="C2H2-type" evidence="9">
    <location>
        <begin position="194"/>
        <end position="222"/>
    </location>
</feature>
<dbReference type="PANTHER" id="PTHR46179">
    <property type="entry name" value="ZINC FINGER PROTEIN"/>
    <property type="match status" value="1"/>
</dbReference>
<evidence type="ECO:0000256" key="1">
    <source>
        <dbReference type="ARBA" id="ARBA00004123"/>
    </source>
</evidence>
<evidence type="ECO:0000256" key="6">
    <source>
        <dbReference type="ARBA" id="ARBA00023163"/>
    </source>
</evidence>
<evidence type="ECO:0000256" key="2">
    <source>
        <dbReference type="ARBA" id="ARBA00022723"/>
    </source>
</evidence>
<protein>
    <submittedName>
        <fullName evidence="10">Zinc finger protein OZF</fullName>
    </submittedName>
</protein>
<comment type="caution">
    <text evidence="10">The sequence shown here is derived from an EMBL/GenBank/DDBJ whole genome shotgun (WGS) entry which is preliminary data.</text>
</comment>
<dbReference type="AlphaFoldDB" id="A0A226DTJ5"/>
<dbReference type="GO" id="GO:0006357">
    <property type="term" value="P:regulation of transcription by RNA polymerase II"/>
    <property type="evidence" value="ECO:0007669"/>
    <property type="project" value="TreeGrafter"/>
</dbReference>
<dbReference type="OrthoDB" id="9411774at2759"/>
<feature type="domain" description="C2H2-type" evidence="9">
    <location>
        <begin position="253"/>
        <end position="280"/>
    </location>
</feature>
<keyword evidence="4" id="KW-0862">Zinc</keyword>
<dbReference type="InterPro" id="IPR013087">
    <property type="entry name" value="Znf_C2H2_type"/>
</dbReference>
<dbReference type="Pfam" id="PF13894">
    <property type="entry name" value="zf-C2H2_4"/>
    <property type="match status" value="1"/>
</dbReference>
<dbReference type="InterPro" id="IPR036236">
    <property type="entry name" value="Znf_C2H2_sf"/>
</dbReference>
<dbReference type="GO" id="GO:0008270">
    <property type="term" value="F:zinc ion binding"/>
    <property type="evidence" value="ECO:0007669"/>
    <property type="project" value="UniProtKB-KW"/>
</dbReference>
<sequence length="280" mass="33103">MDVKQEKKLECYKCYQSFDLKQDFFRYLVTKHFDTTVKCEVCGKISKNSTALAHHTYLVTRTCCKRPRAEGTFMSCEFSGCEKICKNMRYLARHVRSEHAENPVRFRCTLCNKEFKARQDLESHIPLHTTEKAFKCATCGRRFAHQGSLRKHEATHLEKSTRPIFQCRLCPVTVISTAVLERHVRVVHENQRNFPCTFCNRRFGSSYDLRRHVTARHPPNQEEIHACDKCEYQSHLKCRLDRHLRVHNDDEKLGCYFCGKTFVHFYRLVIHCRGLHLLEK</sequence>
<gene>
    <name evidence="10" type="ORF">Fcan01_16242</name>
</gene>
<feature type="domain" description="C2H2-type" evidence="9">
    <location>
        <begin position="225"/>
        <end position="252"/>
    </location>
</feature>
<dbReference type="PANTHER" id="PTHR46179:SF13">
    <property type="entry name" value="C2H2-TYPE DOMAIN-CONTAINING PROTEIN"/>
    <property type="match status" value="1"/>
</dbReference>
<comment type="subcellular location">
    <subcellularLocation>
        <location evidence="1">Nucleus</location>
    </subcellularLocation>
</comment>
<keyword evidence="7" id="KW-0539">Nucleus</keyword>
<dbReference type="InterPro" id="IPR051061">
    <property type="entry name" value="Zinc_finger_trans_reg"/>
</dbReference>
<feature type="domain" description="C2H2-type" evidence="9">
    <location>
        <begin position="106"/>
        <end position="133"/>
    </location>
</feature>
<keyword evidence="2" id="KW-0479">Metal-binding</keyword>
<dbReference type="PROSITE" id="PS00028">
    <property type="entry name" value="ZINC_FINGER_C2H2_1"/>
    <property type="match status" value="5"/>
</dbReference>
<name>A0A226DTJ5_FOLCA</name>
<dbReference type="SUPFAM" id="SSF57667">
    <property type="entry name" value="beta-beta-alpha zinc fingers"/>
    <property type="match status" value="3"/>
</dbReference>
<dbReference type="Pfam" id="PF13912">
    <property type="entry name" value="zf-C2H2_6"/>
    <property type="match status" value="1"/>
</dbReference>
<dbReference type="Pfam" id="PF00096">
    <property type="entry name" value="zf-C2H2"/>
    <property type="match status" value="1"/>
</dbReference>
<dbReference type="OMA" id="GCEKICK"/>